<accession>A0A316DAX7</accession>
<dbReference type="OrthoDB" id="2740462at2"/>
<proteinExistence type="predicted"/>
<dbReference type="Gene3D" id="1.10.287.1060">
    <property type="entry name" value="ESAT-6-like"/>
    <property type="match status" value="1"/>
</dbReference>
<evidence type="ECO:0000313" key="4">
    <source>
        <dbReference type="EMBL" id="PWK14252.1"/>
    </source>
</evidence>
<organism evidence="4 5">
    <name type="scientific">Tumebacillus permanentifrigoris</name>
    <dbReference type="NCBI Taxonomy" id="378543"/>
    <lineage>
        <taxon>Bacteria</taxon>
        <taxon>Bacillati</taxon>
        <taxon>Bacillota</taxon>
        <taxon>Bacilli</taxon>
        <taxon>Bacillales</taxon>
        <taxon>Alicyclobacillaceae</taxon>
        <taxon>Tumebacillus</taxon>
    </lineage>
</organism>
<dbReference type="Proteomes" id="UP000245634">
    <property type="component" value="Unassembled WGS sequence"/>
</dbReference>
<comment type="caution">
    <text evidence="4">The sequence shown here is derived from an EMBL/GenBank/DDBJ whole genome shotgun (WGS) entry which is preliminary data.</text>
</comment>
<comment type="subcellular location">
    <subcellularLocation>
        <location evidence="1">Secreted</location>
    </subcellularLocation>
</comment>
<evidence type="ECO:0000256" key="1">
    <source>
        <dbReference type="ARBA" id="ARBA00004613"/>
    </source>
</evidence>
<gene>
    <name evidence="4" type="ORF">C7459_1055</name>
</gene>
<feature type="domain" description="Pre-toxin TG" evidence="3">
    <location>
        <begin position="282"/>
        <end position="340"/>
    </location>
</feature>
<dbReference type="GO" id="GO:0005576">
    <property type="term" value="C:extracellular region"/>
    <property type="evidence" value="ECO:0007669"/>
    <property type="project" value="UniProtKB-SubCell"/>
</dbReference>
<dbReference type="EMBL" id="QGGL01000005">
    <property type="protein sequence ID" value="PWK14252.1"/>
    <property type="molecule type" value="Genomic_DNA"/>
</dbReference>
<dbReference type="Pfam" id="PF06013">
    <property type="entry name" value="WXG100"/>
    <property type="match status" value="1"/>
</dbReference>
<evidence type="ECO:0000313" key="5">
    <source>
        <dbReference type="Proteomes" id="UP000245634"/>
    </source>
</evidence>
<protein>
    <submittedName>
        <fullName evidence="4">WXG100 family type VII secretion target</fullName>
    </submittedName>
</protein>
<dbReference type="InterPro" id="IPR027797">
    <property type="entry name" value="PT-TG_dom"/>
</dbReference>
<keyword evidence="5" id="KW-1185">Reference proteome</keyword>
<dbReference type="AlphaFoldDB" id="A0A316DAX7"/>
<dbReference type="SUPFAM" id="SSF140453">
    <property type="entry name" value="EsxAB dimer-like"/>
    <property type="match status" value="1"/>
</dbReference>
<sequence>MVQADPYALRYAASRLSAGANELRTQATRLLRRKAELVSNGWKGTASQSFDSQVEHQVSHLRKNADVLEHAATVLNSLATQMEHVVELRRQAKQYEIASWEYSGDSQDDLQHRQNLARQAAHYRQQADWEAKQADSLAAGQFHQIISMIPNVLSHGGHIVGRSGDLDDLPEPMRSYYRRHPELLEDDSNVEVASTSSWASVKEADERSLQQDAEVKASLLGLLKQLTQNERMGYWDESTDQQVFEQDYGDLSTDELKAQVFARLLKNQDQADRDEIAIMNEGISTGADFIPIVGNLKSLVEAVTGKDYITSHDLSWLERGFALAGVFVGGFGKVAGKVVKETSKEVADHIAKHADIPISDNISEGTVKVLDSVPSVRNGEFKKWFDSLSPDEFDKVWADPKLRELIKDRLRYPGGMHEWHLVARADIFKRWGVTAEQIAEMRTLISETKFVNPKGKHGGKGSTTAHNELLEIIDTSKDYAMFRRRLQSWADYRFEGGSEALPLGLRP</sequence>
<reference evidence="4 5" key="1">
    <citation type="submission" date="2018-05" db="EMBL/GenBank/DDBJ databases">
        <title>Genomic Encyclopedia of Type Strains, Phase IV (KMG-IV): sequencing the most valuable type-strain genomes for metagenomic binning, comparative biology and taxonomic classification.</title>
        <authorList>
            <person name="Goeker M."/>
        </authorList>
    </citation>
    <scope>NUCLEOTIDE SEQUENCE [LARGE SCALE GENOMIC DNA]</scope>
    <source>
        <strain evidence="4 5">DSM 18773</strain>
    </source>
</reference>
<evidence type="ECO:0000256" key="2">
    <source>
        <dbReference type="ARBA" id="ARBA00022525"/>
    </source>
</evidence>
<dbReference type="Pfam" id="PF14449">
    <property type="entry name" value="PT-TG"/>
    <property type="match status" value="1"/>
</dbReference>
<keyword evidence="2" id="KW-0964">Secreted</keyword>
<name>A0A316DAX7_9BACL</name>
<dbReference type="InterPro" id="IPR010310">
    <property type="entry name" value="T7SS_ESAT-6-like"/>
</dbReference>
<evidence type="ECO:0000259" key="3">
    <source>
        <dbReference type="Pfam" id="PF14449"/>
    </source>
</evidence>
<dbReference type="InterPro" id="IPR036689">
    <property type="entry name" value="ESAT-6-like_sf"/>
</dbReference>
<dbReference type="RefSeq" id="WP_109687606.1">
    <property type="nucleotide sequence ID" value="NZ_QGGL01000005.1"/>
</dbReference>